<dbReference type="eggNOG" id="COG4095">
    <property type="taxonomic scope" value="Bacteria"/>
</dbReference>
<protein>
    <recommendedName>
        <fullName evidence="4">PQ loop repeat protein</fullName>
    </recommendedName>
</protein>
<feature type="transmembrane region" description="Helical" evidence="1">
    <location>
        <begin position="35"/>
        <end position="53"/>
    </location>
</feature>
<evidence type="ECO:0008006" key="4">
    <source>
        <dbReference type="Google" id="ProtNLM"/>
    </source>
</evidence>
<evidence type="ECO:0000256" key="1">
    <source>
        <dbReference type="SAM" id="Phobius"/>
    </source>
</evidence>
<keyword evidence="1" id="KW-0472">Membrane</keyword>
<dbReference type="KEGG" id="hoh:Hoch_5032"/>
<sequence>MATEIFGWCSSVILFLTISSQVYKQWRTGMGQGVSHWLFIGQLTASAGFTVYSALLGNWVFIVTNALMSVSAMVGLYILVFRCERDEDEGADDAAARGADGGRGRTRLAHKTLRRVLDGA</sequence>
<dbReference type="Gene3D" id="1.20.1280.290">
    <property type="match status" value="1"/>
</dbReference>
<proteinExistence type="predicted"/>
<dbReference type="HOGENOM" id="CLU_162754_0_0_7"/>
<name>D0LVF9_HALO1</name>
<dbReference type="STRING" id="502025.Hoch_5032"/>
<keyword evidence="1" id="KW-0812">Transmembrane</keyword>
<gene>
    <name evidence="2" type="ordered locus">Hoch_5032</name>
</gene>
<evidence type="ECO:0000313" key="2">
    <source>
        <dbReference type="EMBL" id="ACY17520.1"/>
    </source>
</evidence>
<dbReference type="AlphaFoldDB" id="D0LVF9"/>
<accession>D0LVF9</accession>
<keyword evidence="3" id="KW-1185">Reference proteome</keyword>
<dbReference type="Proteomes" id="UP000001880">
    <property type="component" value="Chromosome"/>
</dbReference>
<dbReference type="RefSeq" id="WP_012830112.1">
    <property type="nucleotide sequence ID" value="NC_013440.1"/>
</dbReference>
<feature type="transmembrane region" description="Helical" evidence="1">
    <location>
        <begin position="59"/>
        <end position="80"/>
    </location>
</feature>
<dbReference type="EMBL" id="CP001804">
    <property type="protein sequence ID" value="ACY17520.1"/>
    <property type="molecule type" value="Genomic_DNA"/>
</dbReference>
<reference evidence="2 3" key="1">
    <citation type="journal article" date="2010" name="Stand. Genomic Sci.">
        <title>Complete genome sequence of Haliangium ochraceum type strain (SMP-2).</title>
        <authorList>
            <consortium name="US DOE Joint Genome Institute (JGI-PGF)"/>
            <person name="Ivanova N."/>
            <person name="Daum C."/>
            <person name="Lang E."/>
            <person name="Abt B."/>
            <person name="Kopitz M."/>
            <person name="Saunders E."/>
            <person name="Lapidus A."/>
            <person name="Lucas S."/>
            <person name="Glavina Del Rio T."/>
            <person name="Nolan M."/>
            <person name="Tice H."/>
            <person name="Copeland A."/>
            <person name="Cheng J.F."/>
            <person name="Chen F."/>
            <person name="Bruce D."/>
            <person name="Goodwin L."/>
            <person name="Pitluck S."/>
            <person name="Mavromatis K."/>
            <person name="Pati A."/>
            <person name="Mikhailova N."/>
            <person name="Chen A."/>
            <person name="Palaniappan K."/>
            <person name="Land M."/>
            <person name="Hauser L."/>
            <person name="Chang Y.J."/>
            <person name="Jeffries C.D."/>
            <person name="Detter J.C."/>
            <person name="Brettin T."/>
            <person name="Rohde M."/>
            <person name="Goker M."/>
            <person name="Bristow J."/>
            <person name="Markowitz V."/>
            <person name="Eisen J.A."/>
            <person name="Hugenholtz P."/>
            <person name="Kyrpides N.C."/>
            <person name="Klenk H.P."/>
        </authorList>
    </citation>
    <scope>NUCLEOTIDE SEQUENCE [LARGE SCALE GENOMIC DNA]</scope>
    <source>
        <strain evidence="3">DSM 14365 / CIP 107738 / JCM 11303 / AJ 13395 / SMP-2</strain>
    </source>
</reference>
<keyword evidence="1" id="KW-1133">Transmembrane helix</keyword>
<evidence type="ECO:0000313" key="3">
    <source>
        <dbReference type="Proteomes" id="UP000001880"/>
    </source>
</evidence>
<organism evidence="2 3">
    <name type="scientific">Haliangium ochraceum (strain DSM 14365 / JCM 11303 / SMP-2)</name>
    <dbReference type="NCBI Taxonomy" id="502025"/>
    <lineage>
        <taxon>Bacteria</taxon>
        <taxon>Pseudomonadati</taxon>
        <taxon>Myxococcota</taxon>
        <taxon>Polyangia</taxon>
        <taxon>Haliangiales</taxon>
        <taxon>Kofleriaceae</taxon>
        <taxon>Haliangium</taxon>
    </lineage>
</organism>